<feature type="transmembrane region" description="Helical" evidence="1">
    <location>
        <begin position="36"/>
        <end position="53"/>
    </location>
</feature>
<evidence type="ECO:0000259" key="2">
    <source>
        <dbReference type="Pfam" id="PF16175"/>
    </source>
</evidence>
<reference evidence="3 4" key="1">
    <citation type="submission" date="2021-05" db="EMBL/GenBank/DDBJ databases">
        <title>Molecular characterization for Shewanella algae harboring chromosomal blaOXA-55-like strains isolated from clinical and environment sample.</title>
        <authorList>
            <person name="Ohama Y."/>
            <person name="Aoki K."/>
            <person name="Harada S."/>
            <person name="Moriya K."/>
            <person name="Ishii Y."/>
            <person name="Tateda K."/>
        </authorList>
    </citation>
    <scope>NUCLEOTIDE SEQUENCE [LARGE SCALE GENOMIC DNA]</scope>
    <source>
        <strain evidence="3 4">LMG 23746</strain>
    </source>
</reference>
<organism evidence="3 4">
    <name type="scientific">Shewanella algidipiscicola</name>
    <dbReference type="NCBI Taxonomy" id="614070"/>
    <lineage>
        <taxon>Bacteria</taxon>
        <taxon>Pseudomonadati</taxon>
        <taxon>Pseudomonadota</taxon>
        <taxon>Gammaproteobacteria</taxon>
        <taxon>Alteromonadales</taxon>
        <taxon>Shewanellaceae</taxon>
        <taxon>Shewanella</taxon>
    </lineage>
</organism>
<evidence type="ECO:0000313" key="4">
    <source>
        <dbReference type="Proteomes" id="UP000761574"/>
    </source>
</evidence>
<evidence type="ECO:0000256" key="1">
    <source>
        <dbReference type="SAM" id="Phobius"/>
    </source>
</evidence>
<dbReference type="Proteomes" id="UP000761574">
    <property type="component" value="Unassembled WGS sequence"/>
</dbReference>
<feature type="domain" description="DUF4875" evidence="2">
    <location>
        <begin position="66"/>
        <end position="218"/>
    </location>
</feature>
<dbReference type="RefSeq" id="WP_119978166.1">
    <property type="nucleotide sequence ID" value="NZ_BPFB01000014.1"/>
</dbReference>
<dbReference type="Pfam" id="PF16175">
    <property type="entry name" value="DUF4875"/>
    <property type="match status" value="1"/>
</dbReference>
<dbReference type="EMBL" id="BPFB01000014">
    <property type="protein sequence ID" value="GIU45767.1"/>
    <property type="molecule type" value="Genomic_DNA"/>
</dbReference>
<keyword evidence="1" id="KW-0812">Transmembrane</keyword>
<sequence length="225" mass="25081">MDTVLALLFLASSAICVIGLLKPSWAGKATRGQVFKFYGLGAIAFFFLFGVFMEPVEQTSTITKPVAHEYQIIDKNDTSFSGRKRLRWIIISPSALTQIDRAETAKVAAMDLQKQTGADLAQIWLEVAPFTAGQGNQLAMATYIPDGCGNSGNDCDGKKWNVSASGVQLTDEQMAIWKAWRENREQFMPDGYVDEDRLKEFLATKFDTTPDKITLPWIERDNIPE</sequence>
<comment type="caution">
    <text evidence="3">The sequence shown here is derived from an EMBL/GenBank/DDBJ whole genome shotgun (WGS) entry which is preliminary data.</text>
</comment>
<keyword evidence="1" id="KW-1133">Transmembrane helix</keyword>
<name>A0ABQ4PEF9_9GAMM</name>
<protein>
    <recommendedName>
        <fullName evidence="2">DUF4875 domain-containing protein</fullName>
    </recommendedName>
</protein>
<proteinExistence type="predicted"/>
<evidence type="ECO:0000313" key="3">
    <source>
        <dbReference type="EMBL" id="GIU45767.1"/>
    </source>
</evidence>
<accession>A0ABQ4PEF9</accession>
<keyword evidence="4" id="KW-1185">Reference proteome</keyword>
<dbReference type="Gene3D" id="3.10.310.90">
    <property type="match status" value="1"/>
</dbReference>
<dbReference type="InterPro" id="IPR032383">
    <property type="entry name" value="DUF4875"/>
</dbReference>
<gene>
    <name evidence="3" type="ORF">TUM4630_14600</name>
</gene>
<keyword evidence="1" id="KW-0472">Membrane</keyword>